<evidence type="ECO:0000313" key="2">
    <source>
        <dbReference type="EMBL" id="MFC5897319.1"/>
    </source>
</evidence>
<reference evidence="3" key="1">
    <citation type="journal article" date="2019" name="Int. J. Syst. Evol. Microbiol.">
        <title>The Global Catalogue of Microorganisms (GCM) 10K type strain sequencing project: providing services to taxonomists for standard genome sequencing and annotation.</title>
        <authorList>
            <consortium name="The Broad Institute Genomics Platform"/>
            <consortium name="The Broad Institute Genome Sequencing Center for Infectious Disease"/>
            <person name="Wu L."/>
            <person name="Ma J."/>
        </authorList>
    </citation>
    <scope>NUCLEOTIDE SEQUENCE [LARGE SCALE GENOMIC DNA]</scope>
    <source>
        <strain evidence="3">CGMCC 1.15809</strain>
    </source>
</reference>
<dbReference type="EMBL" id="JBHSPW010000021">
    <property type="protein sequence ID" value="MFC5897319.1"/>
    <property type="molecule type" value="Genomic_DNA"/>
</dbReference>
<organism evidence="2 3">
    <name type="scientific">Streptomyces ramulosus</name>
    <dbReference type="NCBI Taxonomy" id="47762"/>
    <lineage>
        <taxon>Bacteria</taxon>
        <taxon>Bacillati</taxon>
        <taxon>Actinomycetota</taxon>
        <taxon>Actinomycetes</taxon>
        <taxon>Kitasatosporales</taxon>
        <taxon>Streptomycetaceae</taxon>
        <taxon>Streptomyces</taxon>
    </lineage>
</organism>
<feature type="region of interest" description="Disordered" evidence="1">
    <location>
        <begin position="108"/>
        <end position="132"/>
    </location>
</feature>
<name>A0ABW1FVF8_9ACTN</name>
<comment type="caution">
    <text evidence="2">The sequence shown here is derived from an EMBL/GenBank/DDBJ whole genome shotgun (WGS) entry which is preliminary data.</text>
</comment>
<accession>A0ABW1FVF8</accession>
<protein>
    <submittedName>
        <fullName evidence="2">Uncharacterized protein</fullName>
    </submittedName>
</protein>
<evidence type="ECO:0000256" key="1">
    <source>
        <dbReference type="SAM" id="MobiDB-lite"/>
    </source>
</evidence>
<sequence length="132" mass="13686">MAAGPSGTTEADLDTEPAEENPFPGIQPPLEGDVVPEPVPGCHVTPAYYRWFQESLGHTAAAGLMAFTGSGQGTARYLTVRQGHDRFSGFEHAAAGSVQDITHELFGRAYAGTDPPAAGPESGAELTGSSKE</sequence>
<evidence type="ECO:0000313" key="3">
    <source>
        <dbReference type="Proteomes" id="UP001596241"/>
    </source>
</evidence>
<dbReference type="RefSeq" id="WP_345085254.1">
    <property type="nucleotide sequence ID" value="NZ_BAAAWG010000009.1"/>
</dbReference>
<feature type="region of interest" description="Disordered" evidence="1">
    <location>
        <begin position="1"/>
        <end position="38"/>
    </location>
</feature>
<dbReference type="Proteomes" id="UP001596241">
    <property type="component" value="Unassembled WGS sequence"/>
</dbReference>
<keyword evidence="3" id="KW-1185">Reference proteome</keyword>
<gene>
    <name evidence="2" type="ORF">ACFP3M_31400</name>
</gene>
<proteinExistence type="predicted"/>